<dbReference type="InterPro" id="IPR016181">
    <property type="entry name" value="Acyl_CoA_acyltransferase"/>
</dbReference>
<dbReference type="Pfam" id="PF13302">
    <property type="entry name" value="Acetyltransf_3"/>
    <property type="match status" value="1"/>
</dbReference>
<dbReference type="Proteomes" id="UP001172054">
    <property type="component" value="Unassembled WGS sequence"/>
</dbReference>
<dbReference type="InterPro" id="IPR051531">
    <property type="entry name" value="N-acetyltransferase"/>
</dbReference>
<feature type="domain" description="N-acetyltransferase" evidence="1">
    <location>
        <begin position="26"/>
        <end position="187"/>
    </location>
</feature>
<sequence>MKVQSLKHQVQEKGEKRGRRIKTARLEFRKYQDEDFDFLCSLLSDPEVVRFIGNGKTRSREGALEFLYWIYRSYRENPELGLRLLVRSEDDAPIGHAGLVKQNIEGREELEIGYWIARDYWGQGYATEAAAALRDYGMEQLGNKRVISLIQPENLGSRKVAERTGLALEKEIRLSGKDVCVYALETTTIEDTQEEQNVKQTRL</sequence>
<dbReference type="PANTHER" id="PTHR43792">
    <property type="entry name" value="GNAT FAMILY, PUTATIVE (AFU_ORTHOLOGUE AFUA_3G00765)-RELATED-RELATED"/>
    <property type="match status" value="1"/>
</dbReference>
<gene>
    <name evidence="2" type="ORF">QWY15_13955</name>
</gene>
<accession>A0ABT8MU70</accession>
<evidence type="ECO:0000313" key="2">
    <source>
        <dbReference type="EMBL" id="MDN7228399.1"/>
    </source>
</evidence>
<dbReference type="RefSeq" id="WP_301726909.1">
    <property type="nucleotide sequence ID" value="NZ_JAUJWW010000006.1"/>
</dbReference>
<evidence type="ECO:0000259" key="1">
    <source>
        <dbReference type="PROSITE" id="PS51186"/>
    </source>
</evidence>
<comment type="caution">
    <text evidence="2">The sequence shown here is derived from an EMBL/GenBank/DDBJ whole genome shotgun (WGS) entry which is preliminary data.</text>
</comment>
<name>A0ABT8MU70_9BACL</name>
<dbReference type="PANTHER" id="PTHR43792:SF1">
    <property type="entry name" value="N-ACETYLTRANSFERASE DOMAIN-CONTAINING PROTEIN"/>
    <property type="match status" value="1"/>
</dbReference>
<dbReference type="PROSITE" id="PS51186">
    <property type="entry name" value="GNAT"/>
    <property type="match status" value="1"/>
</dbReference>
<organism evidence="2 3">
    <name type="scientific">Planococcus liqunii</name>
    <dbReference type="NCBI Taxonomy" id="3058394"/>
    <lineage>
        <taxon>Bacteria</taxon>
        <taxon>Bacillati</taxon>
        <taxon>Bacillota</taxon>
        <taxon>Bacilli</taxon>
        <taxon>Bacillales</taxon>
        <taxon>Caryophanaceae</taxon>
        <taxon>Planococcus</taxon>
    </lineage>
</organism>
<dbReference type="InterPro" id="IPR000182">
    <property type="entry name" value="GNAT_dom"/>
</dbReference>
<protein>
    <submittedName>
        <fullName evidence="2">GNAT family N-acetyltransferase</fullName>
    </submittedName>
</protein>
<keyword evidence="3" id="KW-1185">Reference proteome</keyword>
<reference evidence="2 3" key="1">
    <citation type="submission" date="2023-06" db="EMBL/GenBank/DDBJ databases">
        <title>Novel species in genus Planococcus.</title>
        <authorList>
            <person name="Ning S."/>
        </authorList>
    </citation>
    <scope>NUCLEOTIDE SEQUENCE [LARGE SCALE GENOMIC DNA]</scope>
    <source>
        <strain evidence="2 3">N064</strain>
    </source>
</reference>
<dbReference type="EMBL" id="JAUJWW010000006">
    <property type="protein sequence ID" value="MDN7228399.1"/>
    <property type="molecule type" value="Genomic_DNA"/>
</dbReference>
<evidence type="ECO:0000313" key="3">
    <source>
        <dbReference type="Proteomes" id="UP001172054"/>
    </source>
</evidence>
<dbReference type="Gene3D" id="3.40.630.30">
    <property type="match status" value="1"/>
</dbReference>
<dbReference type="SUPFAM" id="SSF55729">
    <property type="entry name" value="Acyl-CoA N-acyltransferases (Nat)"/>
    <property type="match status" value="1"/>
</dbReference>
<proteinExistence type="predicted"/>